<accession>W6URL8</accession>
<sequence length="72" mass="7697">MDLAAFAPAATDLPHRERRGGSLFPKPGGLASGPHSTLNVNVCPEYYVIYCLQGSLGVVQYLLTPLSSLEVH</sequence>
<dbReference type="Proteomes" id="UP000019149">
    <property type="component" value="Unassembled WGS sequence"/>
</dbReference>
<dbReference type="RefSeq" id="XP_024352143.1">
    <property type="nucleotide sequence ID" value="XM_024493442.1"/>
</dbReference>
<name>W6URL8_ECHGR</name>
<dbReference type="AlphaFoldDB" id="W6URL8"/>
<dbReference type="GeneID" id="36339908"/>
<protein>
    <submittedName>
        <fullName evidence="1">Uncharacterized protein</fullName>
    </submittedName>
</protein>
<evidence type="ECO:0000313" key="1">
    <source>
        <dbReference type="EMBL" id="EUB60947.1"/>
    </source>
</evidence>
<comment type="caution">
    <text evidence="1">The sequence shown here is derived from an EMBL/GenBank/DDBJ whole genome shotgun (WGS) entry which is preliminary data.</text>
</comment>
<evidence type="ECO:0000313" key="2">
    <source>
        <dbReference type="Proteomes" id="UP000019149"/>
    </source>
</evidence>
<gene>
    <name evidence="1" type="ORF">EGR_04193</name>
</gene>
<proteinExistence type="predicted"/>
<keyword evidence="2" id="KW-1185">Reference proteome</keyword>
<dbReference type="KEGG" id="egl:EGR_04193"/>
<organism evidence="1 2">
    <name type="scientific">Echinococcus granulosus</name>
    <name type="common">Hydatid tapeworm</name>
    <dbReference type="NCBI Taxonomy" id="6210"/>
    <lineage>
        <taxon>Eukaryota</taxon>
        <taxon>Metazoa</taxon>
        <taxon>Spiralia</taxon>
        <taxon>Lophotrochozoa</taxon>
        <taxon>Platyhelminthes</taxon>
        <taxon>Cestoda</taxon>
        <taxon>Eucestoda</taxon>
        <taxon>Cyclophyllidea</taxon>
        <taxon>Taeniidae</taxon>
        <taxon>Echinococcus</taxon>
        <taxon>Echinococcus granulosus group</taxon>
    </lineage>
</organism>
<reference evidence="1 2" key="1">
    <citation type="journal article" date="2013" name="Nat. Genet.">
        <title>The genome of the hydatid tapeworm Echinococcus granulosus.</title>
        <authorList>
            <person name="Zheng H."/>
            <person name="Zhang W."/>
            <person name="Zhang L."/>
            <person name="Zhang Z."/>
            <person name="Li J."/>
            <person name="Lu G."/>
            <person name="Zhu Y."/>
            <person name="Wang Y."/>
            <person name="Huang Y."/>
            <person name="Liu J."/>
            <person name="Kang H."/>
            <person name="Chen J."/>
            <person name="Wang L."/>
            <person name="Chen A."/>
            <person name="Yu S."/>
            <person name="Gao Z."/>
            <person name="Jin L."/>
            <person name="Gu W."/>
            <person name="Wang Z."/>
            <person name="Zhao L."/>
            <person name="Shi B."/>
            <person name="Wen H."/>
            <person name="Lin R."/>
            <person name="Jones M.K."/>
            <person name="Brejova B."/>
            <person name="Vinar T."/>
            <person name="Zhao G."/>
            <person name="McManus D.P."/>
            <person name="Chen Z."/>
            <person name="Zhou Y."/>
            <person name="Wang S."/>
        </authorList>
    </citation>
    <scope>NUCLEOTIDE SEQUENCE [LARGE SCALE GENOMIC DNA]</scope>
</reference>
<dbReference type="CTD" id="36339908"/>
<dbReference type="EMBL" id="APAU02000025">
    <property type="protein sequence ID" value="EUB60947.1"/>
    <property type="molecule type" value="Genomic_DNA"/>
</dbReference>